<dbReference type="Pfam" id="PF23035">
    <property type="entry name" value="zf-CCCH_UNK-like_4th"/>
    <property type="match status" value="1"/>
</dbReference>
<protein>
    <submittedName>
        <fullName evidence="13">Putative E3 ubiquitin-protein ligase UNKL</fullName>
    </submittedName>
</protein>
<feature type="compositionally biased region" description="Low complexity" evidence="10">
    <location>
        <begin position="71"/>
        <end position="110"/>
    </location>
</feature>
<dbReference type="Proteomes" id="UP000700334">
    <property type="component" value="Unassembled WGS sequence"/>
</dbReference>
<dbReference type="Pfam" id="PF18384">
    <property type="entry name" value="zf_CCCH_5"/>
    <property type="match status" value="1"/>
</dbReference>
<feature type="region of interest" description="Disordered" evidence="10">
    <location>
        <begin position="1"/>
        <end position="113"/>
    </location>
</feature>
<feature type="domain" description="C3H1-type" evidence="12">
    <location>
        <begin position="437"/>
        <end position="464"/>
    </location>
</feature>
<proteinExistence type="inferred from homology"/>
<dbReference type="PROSITE" id="PS50103">
    <property type="entry name" value="ZF_C3H1"/>
    <property type="match status" value="3"/>
</dbReference>
<feature type="zinc finger region" description="C3H1-type" evidence="8">
    <location>
        <begin position="437"/>
        <end position="464"/>
    </location>
</feature>
<feature type="zinc finger region" description="C3H1-type" evidence="8">
    <location>
        <begin position="233"/>
        <end position="263"/>
    </location>
</feature>
<evidence type="ECO:0000256" key="8">
    <source>
        <dbReference type="PROSITE-ProRule" id="PRU00723"/>
    </source>
</evidence>
<evidence type="ECO:0000256" key="2">
    <source>
        <dbReference type="ARBA" id="ARBA00008808"/>
    </source>
</evidence>
<evidence type="ECO:0000256" key="5">
    <source>
        <dbReference type="ARBA" id="ARBA00022737"/>
    </source>
</evidence>
<evidence type="ECO:0000313" key="14">
    <source>
        <dbReference type="Proteomes" id="UP000700334"/>
    </source>
</evidence>
<feature type="domain" description="C3H1-type" evidence="12">
    <location>
        <begin position="193"/>
        <end position="222"/>
    </location>
</feature>
<keyword evidence="7 8" id="KW-0862">Zinc</keyword>
<evidence type="ECO:0000256" key="10">
    <source>
        <dbReference type="SAM" id="MobiDB-lite"/>
    </source>
</evidence>
<dbReference type="GO" id="GO:0005737">
    <property type="term" value="C:cytoplasm"/>
    <property type="evidence" value="ECO:0007669"/>
    <property type="project" value="UniProtKB-SubCell"/>
</dbReference>
<dbReference type="EMBL" id="JAGFMF010012160">
    <property type="protein sequence ID" value="KAG8506370.1"/>
    <property type="molecule type" value="Genomic_DNA"/>
</dbReference>
<dbReference type="InterPro" id="IPR057296">
    <property type="entry name" value="UNK_Znf_5"/>
</dbReference>
<dbReference type="PANTHER" id="PTHR14493:SF37">
    <property type="entry name" value="E3 UBIQUITIN-PROTEIN LIGASE UNKL-RELATED"/>
    <property type="match status" value="1"/>
</dbReference>
<dbReference type="GO" id="GO:0008270">
    <property type="term" value="F:zinc ion binding"/>
    <property type="evidence" value="ECO:0007669"/>
    <property type="project" value="UniProtKB-KW"/>
</dbReference>
<dbReference type="InterPro" id="IPR036855">
    <property type="entry name" value="Znf_CCCH_sf"/>
</dbReference>
<keyword evidence="4 8" id="KW-0479">Metal-binding</keyword>
<comment type="similarity">
    <text evidence="2">Belongs to the unkempt family.</text>
</comment>
<evidence type="ECO:0000259" key="11">
    <source>
        <dbReference type="PROSITE" id="PS50089"/>
    </source>
</evidence>
<gene>
    <name evidence="13" type="ORF">J0S82_010287</name>
</gene>
<evidence type="ECO:0000256" key="7">
    <source>
        <dbReference type="ARBA" id="ARBA00022833"/>
    </source>
</evidence>
<dbReference type="SMART" id="SM00356">
    <property type="entry name" value="ZnF_C3H1"/>
    <property type="match status" value="5"/>
</dbReference>
<organism evidence="13 14">
    <name type="scientific">Galemys pyrenaicus</name>
    <name type="common">Iberian desman</name>
    <name type="synonym">Pyrenean desman</name>
    <dbReference type="NCBI Taxonomy" id="202257"/>
    <lineage>
        <taxon>Eukaryota</taxon>
        <taxon>Metazoa</taxon>
        <taxon>Chordata</taxon>
        <taxon>Craniata</taxon>
        <taxon>Vertebrata</taxon>
        <taxon>Euteleostomi</taxon>
        <taxon>Mammalia</taxon>
        <taxon>Eutheria</taxon>
        <taxon>Laurasiatheria</taxon>
        <taxon>Eulipotyphla</taxon>
        <taxon>Talpidae</taxon>
        <taxon>Galemys</taxon>
    </lineage>
</organism>
<feature type="compositionally biased region" description="Polar residues" evidence="10">
    <location>
        <begin position="479"/>
        <end position="488"/>
    </location>
</feature>
<feature type="compositionally biased region" description="Low complexity" evidence="10">
    <location>
        <begin position="544"/>
        <end position="557"/>
    </location>
</feature>
<evidence type="ECO:0000256" key="9">
    <source>
        <dbReference type="SAM" id="Coils"/>
    </source>
</evidence>
<name>A0A8J5ZSY3_GALPY</name>
<comment type="subcellular location">
    <subcellularLocation>
        <location evidence="1">Cytoplasm</location>
    </subcellularLocation>
</comment>
<dbReference type="InterPro" id="IPR000571">
    <property type="entry name" value="Znf_CCCH"/>
</dbReference>
<dbReference type="PANTHER" id="PTHR14493">
    <property type="entry name" value="UNKEMPT FAMILY MEMBER"/>
    <property type="match status" value="1"/>
</dbReference>
<feature type="coiled-coil region" evidence="9">
    <location>
        <begin position="713"/>
        <end position="782"/>
    </location>
</feature>
<feature type="non-terminal residue" evidence="13">
    <location>
        <position position="874"/>
    </location>
</feature>
<keyword evidence="14" id="KW-1185">Reference proteome</keyword>
<evidence type="ECO:0000256" key="1">
    <source>
        <dbReference type="ARBA" id="ARBA00004496"/>
    </source>
</evidence>
<keyword evidence="3" id="KW-0963">Cytoplasm</keyword>
<evidence type="ECO:0000256" key="3">
    <source>
        <dbReference type="ARBA" id="ARBA00022490"/>
    </source>
</evidence>
<dbReference type="SUPFAM" id="SSF90229">
    <property type="entry name" value="CCCH zinc finger"/>
    <property type="match status" value="1"/>
</dbReference>
<feature type="zinc finger region" description="C3H1-type" evidence="8">
    <location>
        <begin position="193"/>
        <end position="222"/>
    </location>
</feature>
<evidence type="ECO:0000256" key="6">
    <source>
        <dbReference type="ARBA" id="ARBA00022771"/>
    </source>
</evidence>
<sequence length="874" mass="91454">AAAPSVSPPQTEKPTHYRSVSGAAAAAPGRSGRRPGPRPGRGAAARCGLGPRAPPPEVGCGVARGGGPGTRGARCADSGPAASGAGVGAAETAPGAGRARSRAGVPEGSALGAGGRRGSWSGVLVGASGLARAPGPPPPVSLSRYLKEFRTEQCALFVQHKCGQHRPFTCFYWHFLNQRRRRPLRRRDGTFNYSPDVYCGKYDEASGVCPDGDECPYLHRTAGDTERRYHLRYYKTGTCIHATDARGHCARNGPHCAFAHGPLDLRLPVCDVRELQAQEALQNGPQGGGDGPELQPGVLASQDMMEKILGEDPRWQAGAGGADSVWGRASVWGTRPGVLEPCAHLPGHPAESSFVLGSYKTEPCPKPPRLCRQGHACPHHHNSRDRRRSPRSCQYRATPCPSVKCGDEWGEPSRCGSGDSCQHCHSRAEQQFRPEVYKSTRCNDTRQTGCCPRGPFCAFAHAEQSPGAASERGCRDPASASSTMSGSRQPGHAPCSAPLAPPCPSRLVSCWSAHTRGREAPTHHPGAVPDVGPSHLPVFPAGRPLAPSMGSSLASSAGSGGSPTPAQPAPPVCARLPGPPGSVLELGPDKDLDEQDGGDVGLTGQQAPAGSVPVATPGCPRSPAPLPTSQLSLLPPPPAGPLGPAAMTPPQQPPALKPEPGALGPSAYDSLGLNGMPGALWDFVSGSFSPGPVPALGTGPSASASTIPSGSELAQVRRQLDEARRKIRQWEESWQQVKQACDAWRREAQEAKERALAADSARQLALQKKQEVEAQFRRLQEQLEGACPPLPRLPGCSDIGAVPLPQLHSLQSQLRLDLEAVDGVILQLCAKQCAACGEQARGAVLRPCPHRVLCEPCAASAPACPGCTDPPLQW</sequence>
<feature type="domain" description="C3H1-type" evidence="12">
    <location>
        <begin position="233"/>
        <end position="263"/>
    </location>
</feature>
<evidence type="ECO:0000259" key="12">
    <source>
        <dbReference type="PROSITE" id="PS50103"/>
    </source>
</evidence>
<keyword evidence="6 8" id="KW-0863">Zinc-finger</keyword>
<feature type="region of interest" description="Disordered" evidence="10">
    <location>
        <begin position="517"/>
        <end position="660"/>
    </location>
</feature>
<keyword evidence="9" id="KW-0175">Coiled coil</keyword>
<dbReference type="OrthoDB" id="9680816at2759"/>
<dbReference type="InterPro" id="IPR040594">
    <property type="entry name" value="UNK_Znf_1"/>
</dbReference>
<accession>A0A8J5ZSY3</accession>
<dbReference type="AlphaFoldDB" id="A0A8J5ZSY3"/>
<evidence type="ECO:0000313" key="13">
    <source>
        <dbReference type="EMBL" id="KAG8506370.1"/>
    </source>
</evidence>
<dbReference type="InterPro" id="IPR057295">
    <property type="entry name" value="UNK_Znf_4"/>
</dbReference>
<feature type="domain" description="RING-type" evidence="11">
    <location>
        <begin position="833"/>
        <end position="868"/>
    </location>
</feature>
<feature type="compositionally biased region" description="Low complexity" evidence="10">
    <location>
        <begin position="40"/>
        <end position="51"/>
    </location>
</feature>
<reference evidence="13" key="1">
    <citation type="journal article" date="2021" name="Evol. Appl.">
        <title>The genome of the Pyrenean desman and the effects of bottlenecks and inbreeding on the genomic landscape of an endangered species.</title>
        <authorList>
            <person name="Escoda L."/>
            <person name="Castresana J."/>
        </authorList>
    </citation>
    <scope>NUCLEOTIDE SEQUENCE</scope>
    <source>
        <strain evidence="13">IBE-C5619</strain>
    </source>
</reference>
<comment type="caution">
    <text evidence="13">The sequence shown here is derived from an EMBL/GenBank/DDBJ whole genome shotgun (WGS) entry which is preliminary data.</text>
</comment>
<keyword evidence="5" id="KW-0677">Repeat</keyword>
<feature type="region of interest" description="Disordered" evidence="10">
    <location>
        <begin position="467"/>
        <end position="497"/>
    </location>
</feature>
<dbReference type="InterPro" id="IPR045234">
    <property type="entry name" value="Unkempt-like"/>
</dbReference>
<dbReference type="Pfam" id="PF25427">
    <property type="entry name" value="zf-CCCH_UNK"/>
    <property type="match status" value="1"/>
</dbReference>
<dbReference type="PROSITE" id="PS50089">
    <property type="entry name" value="ZF_RING_2"/>
    <property type="match status" value="1"/>
</dbReference>
<dbReference type="InterPro" id="IPR001841">
    <property type="entry name" value="Znf_RING"/>
</dbReference>
<dbReference type="Pfam" id="PF23261">
    <property type="entry name" value="zf-CCCH_11"/>
    <property type="match status" value="1"/>
</dbReference>
<evidence type="ECO:0000256" key="4">
    <source>
        <dbReference type="ARBA" id="ARBA00022723"/>
    </source>
</evidence>
<dbReference type="Gene3D" id="3.30.1370.210">
    <property type="match status" value="1"/>
</dbReference>